<dbReference type="PANTHER" id="PTHR13734:SF5">
    <property type="entry name" value="CCA TRNA NUCLEOTIDYLTRANSFERASE, MITOCHONDRIAL"/>
    <property type="match status" value="1"/>
</dbReference>
<keyword evidence="3 4" id="KW-0694">RNA-binding</keyword>
<reference evidence="7 8" key="1">
    <citation type="submission" date="2018-06" db="EMBL/GenBank/DDBJ databases">
        <title>A transcriptomic atlas of mushroom development highlights an independent origin of complex multicellularity.</title>
        <authorList>
            <consortium name="DOE Joint Genome Institute"/>
            <person name="Krizsan K."/>
            <person name="Almasi E."/>
            <person name="Merenyi Z."/>
            <person name="Sahu N."/>
            <person name="Viragh M."/>
            <person name="Koszo T."/>
            <person name="Mondo S."/>
            <person name="Kiss B."/>
            <person name="Balint B."/>
            <person name="Kues U."/>
            <person name="Barry K."/>
            <person name="Hegedus J.C."/>
            <person name="Henrissat B."/>
            <person name="Johnson J."/>
            <person name="Lipzen A."/>
            <person name="Ohm R."/>
            <person name="Nagy I."/>
            <person name="Pangilinan J."/>
            <person name="Yan J."/>
            <person name="Xiong Y."/>
            <person name="Grigoriev I.V."/>
            <person name="Hibbett D.S."/>
            <person name="Nagy L.G."/>
        </authorList>
    </citation>
    <scope>NUCLEOTIDE SEQUENCE [LARGE SCALE GENOMIC DNA]</scope>
    <source>
        <strain evidence="7 8">SZMC22713</strain>
    </source>
</reference>
<gene>
    <name evidence="7" type="ORF">BD410DRAFT_781466</name>
</gene>
<dbReference type="GO" id="GO:0001680">
    <property type="term" value="P:tRNA 3'-terminal CCA addition"/>
    <property type="evidence" value="ECO:0007669"/>
    <property type="project" value="TreeGrafter"/>
</dbReference>
<keyword evidence="8" id="KW-1185">Reference proteome</keyword>
<proteinExistence type="inferred from homology"/>
<dbReference type="SUPFAM" id="SSF81891">
    <property type="entry name" value="Poly A polymerase C-terminal region-like"/>
    <property type="match status" value="1"/>
</dbReference>
<dbReference type="PANTHER" id="PTHR13734">
    <property type="entry name" value="TRNA-NUCLEOTIDYLTRANSFERASE"/>
    <property type="match status" value="1"/>
</dbReference>
<dbReference type="Gene3D" id="3.30.460.10">
    <property type="entry name" value="Beta Polymerase, domain 2"/>
    <property type="match status" value="1"/>
</dbReference>
<keyword evidence="2 4" id="KW-0808">Transferase</keyword>
<evidence type="ECO:0000256" key="5">
    <source>
        <dbReference type="SAM" id="MobiDB-lite"/>
    </source>
</evidence>
<dbReference type="VEuPathDB" id="FungiDB:BD410DRAFT_781466"/>
<dbReference type="STRING" id="50990.A0A4Y7QP95"/>
<dbReference type="GO" id="GO:0003723">
    <property type="term" value="F:RNA binding"/>
    <property type="evidence" value="ECO:0007669"/>
    <property type="project" value="UniProtKB-KW"/>
</dbReference>
<feature type="region of interest" description="Disordered" evidence="5">
    <location>
        <begin position="538"/>
        <end position="563"/>
    </location>
</feature>
<evidence type="ECO:0000256" key="4">
    <source>
        <dbReference type="RuleBase" id="RU003953"/>
    </source>
</evidence>
<accession>A0A4Y7QP95</accession>
<dbReference type="AlphaFoldDB" id="A0A4Y7QP95"/>
<dbReference type="GO" id="GO:0052929">
    <property type="term" value="F:ATP:3'-cytidine-cytidine-tRNA adenylyltransferase activity"/>
    <property type="evidence" value="ECO:0007669"/>
    <property type="project" value="TreeGrafter"/>
</dbReference>
<dbReference type="Proteomes" id="UP000294933">
    <property type="component" value="Unassembled WGS sequence"/>
</dbReference>
<comment type="similarity">
    <text evidence="1 4">Belongs to the tRNA nucleotidyltransferase/poly(A) polymerase family.</text>
</comment>
<evidence type="ECO:0000256" key="1">
    <source>
        <dbReference type="ARBA" id="ARBA00007265"/>
    </source>
</evidence>
<feature type="region of interest" description="Disordered" evidence="5">
    <location>
        <begin position="1"/>
        <end position="23"/>
    </location>
</feature>
<feature type="domain" description="Poly A polymerase head" evidence="6">
    <location>
        <begin position="53"/>
        <end position="192"/>
    </location>
</feature>
<feature type="compositionally biased region" description="Basic residues" evidence="5">
    <location>
        <begin position="1"/>
        <end position="11"/>
    </location>
</feature>
<name>A0A4Y7QP95_9AGAM</name>
<dbReference type="InterPro" id="IPR002646">
    <property type="entry name" value="PolA_pol_head_dom"/>
</dbReference>
<evidence type="ECO:0000256" key="2">
    <source>
        <dbReference type="ARBA" id="ARBA00022679"/>
    </source>
</evidence>
<dbReference type="OrthoDB" id="445712at2759"/>
<evidence type="ECO:0000259" key="6">
    <source>
        <dbReference type="Pfam" id="PF01743"/>
    </source>
</evidence>
<sequence length="563" mass="62659">MSRSVSFKHYKPSSPAKPPQAMSVKLTDVEQQVCDLLDECKRDLEEKGQRVECRIAGGWVRDKLLGSESNDIDIALSDMMGVTFAEHFVSFVSSKGFPVKAVAKIARNPEQSKHLETAKTTVLGLELDFVNLRSEEYAENSRIPTQIRFGTPLEDALRRDITINALFYNVHSRLVEDHTGKGLEDLKNGIIRTPLPPKETFKDDPLRVIRCVRFASRFGFQLVPELEEAARDNEIQLAVASKISRERVGEELDKMLKGRDPLHAVQLINGLCLQPSLFSVPTIVASTFSAQPFQFESSLGAASILHGLTTSPTSLSLPPLHHLLTSQISTDISAKPRLYLSSILTPYKGITYIEKKKIRPAVEAAIREGLKMGAQNHYLDGIPALFLSAELLSEPNLDKFPEPSQRVKIGLLLRDKLVHNANTGSHWTSSLLFSLVQDLVRFWDPENDAFEVTPAIRCVDVYNSFAQRVEDLDLVSSIDARPIVDGREVLTALGINMPGSWTGQVLSKIIEWQLQHPAGSKDECIVWLKGQQAEGVIVTDDGPSQKRLKSSKDDGRAKKPRRD</sequence>
<protein>
    <recommendedName>
        <fullName evidence="6">Poly A polymerase head domain-containing protein</fullName>
    </recommendedName>
</protein>
<evidence type="ECO:0000313" key="8">
    <source>
        <dbReference type="Proteomes" id="UP000294933"/>
    </source>
</evidence>
<evidence type="ECO:0000256" key="3">
    <source>
        <dbReference type="ARBA" id="ARBA00022884"/>
    </source>
</evidence>
<dbReference type="CDD" id="cd05398">
    <property type="entry name" value="NT_ClassII-CCAase"/>
    <property type="match status" value="1"/>
</dbReference>
<dbReference type="FunFam" id="3.30.460.10:FF:000019">
    <property type="entry name" value="tRNA nucleotidyltransferase cca2"/>
    <property type="match status" value="1"/>
</dbReference>
<evidence type="ECO:0000313" key="7">
    <source>
        <dbReference type="EMBL" id="TDL28902.1"/>
    </source>
</evidence>
<dbReference type="GO" id="GO:0005739">
    <property type="term" value="C:mitochondrion"/>
    <property type="evidence" value="ECO:0007669"/>
    <property type="project" value="UniProtKB-ARBA"/>
</dbReference>
<feature type="compositionally biased region" description="Basic and acidic residues" evidence="5">
    <location>
        <begin position="550"/>
        <end position="563"/>
    </location>
</feature>
<dbReference type="Gene3D" id="1.10.3090.10">
    <property type="entry name" value="cca-adding enzyme, domain 2"/>
    <property type="match status" value="1"/>
</dbReference>
<dbReference type="EMBL" id="ML170157">
    <property type="protein sequence ID" value="TDL28902.1"/>
    <property type="molecule type" value="Genomic_DNA"/>
</dbReference>
<dbReference type="SUPFAM" id="SSF81301">
    <property type="entry name" value="Nucleotidyltransferase"/>
    <property type="match status" value="1"/>
</dbReference>
<dbReference type="Pfam" id="PF01743">
    <property type="entry name" value="PolyA_pol"/>
    <property type="match status" value="1"/>
</dbReference>
<dbReference type="GO" id="GO:0052927">
    <property type="term" value="F:CC tRNA cytidylyltransferase activity"/>
    <property type="evidence" value="ECO:0007669"/>
    <property type="project" value="TreeGrafter"/>
</dbReference>
<organism evidence="7 8">
    <name type="scientific">Rickenella mellea</name>
    <dbReference type="NCBI Taxonomy" id="50990"/>
    <lineage>
        <taxon>Eukaryota</taxon>
        <taxon>Fungi</taxon>
        <taxon>Dikarya</taxon>
        <taxon>Basidiomycota</taxon>
        <taxon>Agaricomycotina</taxon>
        <taxon>Agaricomycetes</taxon>
        <taxon>Hymenochaetales</taxon>
        <taxon>Rickenellaceae</taxon>
        <taxon>Rickenella</taxon>
    </lineage>
</organism>
<dbReference type="InterPro" id="IPR043519">
    <property type="entry name" value="NT_sf"/>
</dbReference>